<evidence type="ECO:0000256" key="7">
    <source>
        <dbReference type="ARBA" id="ARBA00022786"/>
    </source>
</evidence>
<dbReference type="Gene3D" id="2.130.10.10">
    <property type="entry name" value="YVTN repeat-like/Quinoprotein amine dehydrogenase"/>
    <property type="match status" value="1"/>
</dbReference>
<dbReference type="InterPro" id="IPR001578">
    <property type="entry name" value="Peptidase_C12_UCH"/>
</dbReference>
<dbReference type="InterPro" id="IPR015943">
    <property type="entry name" value="WD40/YVTN_repeat-like_dom_sf"/>
</dbReference>
<dbReference type="Pfam" id="PF01088">
    <property type="entry name" value="Peptidase_C12"/>
    <property type="match status" value="1"/>
</dbReference>
<dbReference type="PROSITE" id="PS50082">
    <property type="entry name" value="WD_REPEATS_2"/>
    <property type="match status" value="2"/>
</dbReference>
<evidence type="ECO:0000256" key="1">
    <source>
        <dbReference type="ARBA" id="ARBA00000707"/>
    </source>
</evidence>
<dbReference type="SUPFAM" id="SSF54001">
    <property type="entry name" value="Cysteine proteinases"/>
    <property type="match status" value="1"/>
</dbReference>
<sequence length="622" mass="68652">MGYGIFIDALLTTVTDEYKQSVRLYEVGEKGGKESEARAKFDHRAPVLACCFSDATHAFSGGLDTSVRELDLGTENMRNLGAHNDSISTMAYSRDSNVLITGSWDRTLRFWDSRANSPQQSSHETPERVYQLDLVNNTLVVAMASRLFHIYDIRKMDTPAQQRESSLKFMTRSLACMPDGQGYATASVEGRIAVEYFDPSPAAQEKKYAFKCHRQTIDDVDHVWPVNALAFHPTYNTFASAGSDATVSIWDHKVKKRLRQYPKFPNPISSLAFNCEGTKLAIGISYTWDDGEAGLKTAERPMVLVKKLGDEIKPKGWTGSVIARAIASTACFNLHVYELTPTLKERLDLWCGVETNNKLCTQPALSFRLPPSRDNVNQSLDSTGKQSRGKTDAVLNSWASNAGLVTARAQFEDVYGLDTDLLAMVHQPVKAVVLLFPITDALEAKRKAEDQRIKELGQPWLDPTVLWIKQTIPNACGTIGLLHALANSDVTILPESPLAQFIAECKGKTPEERAEHLETTPLFANIHAEAASCGQTEVPTDLNTDLHFTCFVRAPTILGDHDPDGSPGHRIIELDGRRDGPVDKGDCEDFLTDVARIIKETYLANSSSMQFSVIALGPGPKI</sequence>
<dbReference type="OrthoDB" id="427186at2759"/>
<evidence type="ECO:0000256" key="11">
    <source>
        <dbReference type="PROSITE-ProRule" id="PRU01393"/>
    </source>
</evidence>
<evidence type="ECO:0000256" key="4">
    <source>
        <dbReference type="ARBA" id="ARBA00022574"/>
    </source>
</evidence>
<dbReference type="Proteomes" id="UP000565441">
    <property type="component" value="Unassembled WGS sequence"/>
</dbReference>
<keyword evidence="7 11" id="KW-0833">Ubl conjugation pathway</keyword>
<dbReference type="InterPro" id="IPR057254">
    <property type="entry name" value="UCH_AS"/>
</dbReference>
<reference evidence="13 14" key="1">
    <citation type="journal article" date="2020" name="ISME J.">
        <title>Uncovering the hidden diversity of litter-decomposition mechanisms in mushroom-forming fungi.</title>
        <authorList>
            <person name="Floudas D."/>
            <person name="Bentzer J."/>
            <person name="Ahren D."/>
            <person name="Johansson T."/>
            <person name="Persson P."/>
            <person name="Tunlid A."/>
        </authorList>
    </citation>
    <scope>NUCLEOTIDE SEQUENCE [LARGE SCALE GENOMIC DNA]</scope>
    <source>
        <strain evidence="13 14">CBS 661.87</strain>
    </source>
</reference>
<comment type="catalytic activity">
    <reaction evidence="1 11">
        <text>Thiol-dependent hydrolysis of ester, thioester, amide, peptide and isopeptide bonds formed by the C-terminal Gly of ubiquitin (a 76-residue protein attached to proteins as an intracellular targeting signal).</text>
        <dbReference type="EC" id="3.4.19.12"/>
    </reaction>
</comment>
<dbReference type="CDD" id="cd09616">
    <property type="entry name" value="Peptidase_C12_UCH_L1_L3"/>
    <property type="match status" value="1"/>
</dbReference>
<dbReference type="InterPro" id="IPR036322">
    <property type="entry name" value="WD40_repeat_dom_sf"/>
</dbReference>
<feature type="site" description="Transition state stabilizer" evidence="11">
    <location>
        <position position="470"/>
    </location>
</feature>
<evidence type="ECO:0000256" key="10">
    <source>
        <dbReference type="PROSITE-ProRule" id="PRU00221"/>
    </source>
</evidence>
<feature type="site" description="Important for enzyme activity" evidence="11">
    <location>
        <position position="575"/>
    </location>
</feature>
<dbReference type="InterPro" id="IPR001680">
    <property type="entry name" value="WD40_rpt"/>
</dbReference>
<keyword evidence="5 11" id="KW-0645">Protease</keyword>
<feature type="repeat" description="WD" evidence="10">
    <location>
        <begin position="219"/>
        <end position="260"/>
    </location>
</feature>
<dbReference type="SUPFAM" id="SSF50978">
    <property type="entry name" value="WD40 repeat-like"/>
    <property type="match status" value="1"/>
</dbReference>
<evidence type="ECO:0000256" key="6">
    <source>
        <dbReference type="ARBA" id="ARBA00022737"/>
    </source>
</evidence>
<name>A0A8H5HHZ7_9AGAR</name>
<organism evidence="13 14">
    <name type="scientific">Tricholomella constricta</name>
    <dbReference type="NCBI Taxonomy" id="117010"/>
    <lineage>
        <taxon>Eukaryota</taxon>
        <taxon>Fungi</taxon>
        <taxon>Dikarya</taxon>
        <taxon>Basidiomycota</taxon>
        <taxon>Agaricomycotina</taxon>
        <taxon>Agaricomycetes</taxon>
        <taxon>Agaricomycetidae</taxon>
        <taxon>Agaricales</taxon>
        <taxon>Tricholomatineae</taxon>
        <taxon>Lyophyllaceae</taxon>
        <taxon>Tricholomella</taxon>
    </lineage>
</organism>
<feature type="domain" description="UCH catalytic" evidence="12">
    <location>
        <begin position="384"/>
        <end position="618"/>
    </location>
</feature>
<keyword evidence="9 11" id="KW-0788">Thiol protease</keyword>
<dbReference type="PRINTS" id="PR00707">
    <property type="entry name" value="UBCTHYDRLASE"/>
</dbReference>
<dbReference type="EMBL" id="JAACJP010000006">
    <property type="protein sequence ID" value="KAF5383727.1"/>
    <property type="molecule type" value="Genomic_DNA"/>
</dbReference>
<accession>A0A8H5HHZ7</accession>
<comment type="similarity">
    <text evidence="2 11">Belongs to the peptidase C12 family.</text>
</comment>
<dbReference type="GO" id="GO:0006511">
    <property type="term" value="P:ubiquitin-dependent protein catabolic process"/>
    <property type="evidence" value="ECO:0007669"/>
    <property type="project" value="UniProtKB-UniRule"/>
</dbReference>
<dbReference type="AlphaFoldDB" id="A0A8H5HHZ7"/>
<evidence type="ECO:0000256" key="3">
    <source>
        <dbReference type="ARBA" id="ARBA00012759"/>
    </source>
</evidence>
<dbReference type="Gene3D" id="3.40.532.10">
    <property type="entry name" value="Peptidase C12, ubiquitin carboxyl-terminal hydrolase"/>
    <property type="match status" value="1"/>
</dbReference>
<evidence type="ECO:0000256" key="5">
    <source>
        <dbReference type="ARBA" id="ARBA00022670"/>
    </source>
</evidence>
<feature type="active site" description="Nucleophile" evidence="11">
    <location>
        <position position="476"/>
    </location>
</feature>
<dbReference type="InterPro" id="IPR038765">
    <property type="entry name" value="Papain-like_cys_pep_sf"/>
</dbReference>
<keyword evidence="4 10" id="KW-0853">WD repeat</keyword>
<feature type="repeat" description="WD" evidence="10">
    <location>
        <begin position="80"/>
        <end position="121"/>
    </location>
</feature>
<evidence type="ECO:0000256" key="8">
    <source>
        <dbReference type="ARBA" id="ARBA00022801"/>
    </source>
</evidence>
<dbReference type="InterPro" id="IPR036959">
    <property type="entry name" value="Peptidase_C12_UCH_sf"/>
</dbReference>
<keyword evidence="6" id="KW-0677">Repeat</keyword>
<evidence type="ECO:0000259" key="12">
    <source>
        <dbReference type="PROSITE" id="PS52048"/>
    </source>
</evidence>
<evidence type="ECO:0000313" key="14">
    <source>
        <dbReference type="Proteomes" id="UP000565441"/>
    </source>
</evidence>
<feature type="active site" description="Proton donor" evidence="11">
    <location>
        <position position="547"/>
    </location>
</feature>
<keyword evidence="14" id="KW-1185">Reference proteome</keyword>
<dbReference type="FunFam" id="3.40.532.10:FF:000006">
    <property type="entry name" value="Ubiquitin carboxyl-terminal hydrolase"/>
    <property type="match status" value="1"/>
</dbReference>
<evidence type="ECO:0000256" key="2">
    <source>
        <dbReference type="ARBA" id="ARBA00009326"/>
    </source>
</evidence>
<comment type="caution">
    <text evidence="13">The sequence shown here is derived from an EMBL/GenBank/DDBJ whole genome shotgun (WGS) entry which is preliminary data.</text>
</comment>
<gene>
    <name evidence="13" type="ORF">D9615_003685</name>
</gene>
<proteinExistence type="inferred from homology"/>
<dbReference type="GO" id="GO:0004843">
    <property type="term" value="F:cysteine-type deubiquitinase activity"/>
    <property type="evidence" value="ECO:0007669"/>
    <property type="project" value="UniProtKB-UniRule"/>
</dbReference>
<dbReference type="Pfam" id="PF00400">
    <property type="entry name" value="WD40"/>
    <property type="match status" value="2"/>
</dbReference>
<dbReference type="SMART" id="SM00320">
    <property type="entry name" value="WD40"/>
    <property type="match status" value="3"/>
</dbReference>
<dbReference type="PROSITE" id="PS00140">
    <property type="entry name" value="UCH_1"/>
    <property type="match status" value="1"/>
</dbReference>
<evidence type="ECO:0000256" key="9">
    <source>
        <dbReference type="ARBA" id="ARBA00022807"/>
    </source>
</evidence>
<dbReference type="PROSITE" id="PS52048">
    <property type="entry name" value="UCH_DOMAIN"/>
    <property type="match status" value="1"/>
</dbReference>
<dbReference type="PROSITE" id="PS50294">
    <property type="entry name" value="WD_REPEATS_REGION"/>
    <property type="match status" value="2"/>
</dbReference>
<dbReference type="EC" id="3.4.19.12" evidence="3 11"/>
<keyword evidence="8 11" id="KW-0378">Hydrolase</keyword>
<protein>
    <recommendedName>
        <fullName evidence="3 11">ubiquitinyl hydrolase 1</fullName>
        <ecNumber evidence="3 11">3.4.19.12</ecNumber>
    </recommendedName>
</protein>
<evidence type="ECO:0000313" key="13">
    <source>
        <dbReference type="EMBL" id="KAF5383727.1"/>
    </source>
</evidence>
<dbReference type="PANTHER" id="PTHR10971">
    <property type="entry name" value="MRNA EXPORT FACTOR AND BUB3"/>
    <property type="match status" value="1"/>
</dbReference>